<dbReference type="OrthoDB" id="9809047at2"/>
<reference evidence="5 6" key="1">
    <citation type="submission" date="2017-02" db="EMBL/GenBank/DDBJ databases">
        <authorList>
            <person name="Peterson S.W."/>
        </authorList>
    </citation>
    <scope>NUCLEOTIDE SEQUENCE [LARGE SCALE GENOMIC DNA]</scope>
    <source>
        <strain evidence="5 6">DSM 15102</strain>
    </source>
</reference>
<dbReference type="CDD" id="cd00367">
    <property type="entry name" value="PTS-HPr_like"/>
    <property type="match status" value="1"/>
</dbReference>
<dbReference type="InterPro" id="IPR035895">
    <property type="entry name" value="HPr-like_sf"/>
</dbReference>
<proteinExistence type="predicted"/>
<dbReference type="InterPro" id="IPR000032">
    <property type="entry name" value="HPr-like"/>
</dbReference>
<dbReference type="Pfam" id="PF00381">
    <property type="entry name" value="PTS-HPr"/>
    <property type="match status" value="1"/>
</dbReference>
<dbReference type="SUPFAM" id="SSF55594">
    <property type="entry name" value="HPr-like"/>
    <property type="match status" value="1"/>
</dbReference>
<dbReference type="EMBL" id="FUWV01000011">
    <property type="protein sequence ID" value="SJZ78241.1"/>
    <property type="molecule type" value="Genomic_DNA"/>
</dbReference>
<evidence type="ECO:0000256" key="2">
    <source>
        <dbReference type="ARBA" id="ARBA00022490"/>
    </source>
</evidence>
<protein>
    <submittedName>
        <fullName evidence="5">Phosphocarrier protein</fullName>
    </submittedName>
</protein>
<dbReference type="PANTHER" id="PTHR33705:SF2">
    <property type="entry name" value="PHOSPHOCARRIER PROTEIN NPR"/>
    <property type="match status" value="1"/>
</dbReference>
<organism evidence="5 6">
    <name type="scientific">Garciella nitratireducens DSM 15102</name>
    <dbReference type="NCBI Taxonomy" id="1121911"/>
    <lineage>
        <taxon>Bacteria</taxon>
        <taxon>Bacillati</taxon>
        <taxon>Bacillota</taxon>
        <taxon>Clostridia</taxon>
        <taxon>Eubacteriales</taxon>
        <taxon>Eubacteriaceae</taxon>
        <taxon>Garciella</taxon>
    </lineage>
</organism>
<evidence type="ECO:0000313" key="6">
    <source>
        <dbReference type="Proteomes" id="UP000196365"/>
    </source>
</evidence>
<accession>A0A1T4NFU2</accession>
<evidence type="ECO:0000259" key="4">
    <source>
        <dbReference type="PROSITE" id="PS51350"/>
    </source>
</evidence>
<dbReference type="RefSeq" id="WP_087679062.1">
    <property type="nucleotide sequence ID" value="NZ_FUWV01000011.1"/>
</dbReference>
<dbReference type="PROSITE" id="PS51350">
    <property type="entry name" value="PTS_HPR_DOM"/>
    <property type="match status" value="1"/>
</dbReference>
<name>A0A1T4NFU2_9FIRM</name>
<dbReference type="InterPro" id="IPR050399">
    <property type="entry name" value="HPr"/>
</dbReference>
<dbReference type="NCBIfam" id="TIGR01003">
    <property type="entry name" value="PTS_HPr_family"/>
    <property type="match status" value="1"/>
</dbReference>
<evidence type="ECO:0000256" key="3">
    <source>
        <dbReference type="ARBA" id="ARBA00022683"/>
    </source>
</evidence>
<dbReference type="GO" id="GO:0009401">
    <property type="term" value="P:phosphoenolpyruvate-dependent sugar phosphotransferase system"/>
    <property type="evidence" value="ECO:0007669"/>
    <property type="project" value="UniProtKB-KW"/>
</dbReference>
<dbReference type="Gene3D" id="3.30.1340.10">
    <property type="entry name" value="HPr-like"/>
    <property type="match status" value="1"/>
</dbReference>
<keyword evidence="6" id="KW-1185">Reference proteome</keyword>
<dbReference type="PANTHER" id="PTHR33705">
    <property type="entry name" value="PHOSPHOCARRIER PROTEIN HPR"/>
    <property type="match status" value="1"/>
</dbReference>
<keyword evidence="2" id="KW-0963">Cytoplasm</keyword>
<dbReference type="PRINTS" id="PR00107">
    <property type="entry name" value="PHOSPHOCPHPR"/>
</dbReference>
<dbReference type="GO" id="GO:0005737">
    <property type="term" value="C:cytoplasm"/>
    <property type="evidence" value="ECO:0007669"/>
    <property type="project" value="UniProtKB-SubCell"/>
</dbReference>
<comment type="subcellular location">
    <subcellularLocation>
        <location evidence="1">Cytoplasm</location>
    </subcellularLocation>
</comment>
<dbReference type="Proteomes" id="UP000196365">
    <property type="component" value="Unassembled WGS sequence"/>
</dbReference>
<dbReference type="AlphaFoldDB" id="A0A1T4NFU2"/>
<feature type="domain" description="HPr" evidence="4">
    <location>
        <begin position="1"/>
        <end position="87"/>
    </location>
</feature>
<keyword evidence="3" id="KW-0598">Phosphotransferase system</keyword>
<sequence>MQKLLTVQNPVDLHENVVTKFIQETNKFKSQIFVLKDGNKINAKSIMGLLASGISKGSKIILEANGPDEEKAIQALSILIENSSEQE</sequence>
<evidence type="ECO:0000313" key="5">
    <source>
        <dbReference type="EMBL" id="SJZ78241.1"/>
    </source>
</evidence>
<gene>
    <name evidence="5" type="ORF">SAMN02745973_01666</name>
</gene>
<evidence type="ECO:0000256" key="1">
    <source>
        <dbReference type="ARBA" id="ARBA00004496"/>
    </source>
</evidence>